<evidence type="ECO:0000313" key="6">
    <source>
        <dbReference type="EMBL" id="CAD6190882.1"/>
    </source>
</evidence>
<feature type="compositionally biased region" description="Basic and acidic residues" evidence="4">
    <location>
        <begin position="490"/>
        <end position="503"/>
    </location>
</feature>
<comment type="subcellular location">
    <subcellularLocation>
        <location evidence="1">Nucleus</location>
    </subcellularLocation>
</comment>
<accession>A0A8S1H6C7</accession>
<dbReference type="GO" id="GO:0005634">
    <property type="term" value="C:nucleus"/>
    <property type="evidence" value="ECO:0007669"/>
    <property type="project" value="UniProtKB-SubCell"/>
</dbReference>
<feature type="compositionally biased region" description="Basic and acidic residues" evidence="4">
    <location>
        <begin position="216"/>
        <end position="233"/>
    </location>
</feature>
<protein>
    <recommendedName>
        <fullName evidence="5">GCF C-terminal domain-containing protein</fullName>
    </recommendedName>
</protein>
<feature type="compositionally biased region" description="Acidic residues" evidence="4">
    <location>
        <begin position="275"/>
        <end position="292"/>
    </location>
</feature>
<dbReference type="EMBL" id="CAJGYM010000018">
    <property type="protein sequence ID" value="CAD6190882.1"/>
    <property type="molecule type" value="Genomic_DNA"/>
</dbReference>
<comment type="caution">
    <text evidence="6">The sequence shown here is derived from an EMBL/GenBank/DDBJ whole genome shotgun (WGS) entry which is preliminary data.</text>
</comment>
<proteinExistence type="inferred from homology"/>
<dbReference type="InterPro" id="IPR012890">
    <property type="entry name" value="GCFC2-like"/>
</dbReference>
<keyword evidence="3" id="KW-0539">Nucleus</keyword>
<dbReference type="InterPro" id="IPR022783">
    <property type="entry name" value="GCFC_dom"/>
</dbReference>
<dbReference type="OrthoDB" id="429427at2759"/>
<dbReference type="AlphaFoldDB" id="A0A8S1H6C7"/>
<dbReference type="Proteomes" id="UP000835052">
    <property type="component" value="Unassembled WGS sequence"/>
</dbReference>
<feature type="compositionally biased region" description="Basic residues" evidence="4">
    <location>
        <begin position="1"/>
        <end position="14"/>
    </location>
</feature>
<dbReference type="Pfam" id="PF07842">
    <property type="entry name" value="GCFC"/>
    <property type="match status" value="1"/>
</dbReference>
<dbReference type="GO" id="GO:0000398">
    <property type="term" value="P:mRNA splicing, via spliceosome"/>
    <property type="evidence" value="ECO:0007669"/>
    <property type="project" value="InterPro"/>
</dbReference>
<evidence type="ECO:0000256" key="3">
    <source>
        <dbReference type="ARBA" id="ARBA00023242"/>
    </source>
</evidence>
<feature type="region of interest" description="Disordered" evidence="4">
    <location>
        <begin position="1"/>
        <end position="33"/>
    </location>
</feature>
<dbReference type="PANTHER" id="PTHR12214">
    <property type="entry name" value="GC-RICH SEQUENCE DNA-BINDING FACTOR"/>
    <property type="match status" value="1"/>
</dbReference>
<evidence type="ECO:0000256" key="4">
    <source>
        <dbReference type="SAM" id="MobiDB-lite"/>
    </source>
</evidence>
<organism evidence="6 7">
    <name type="scientific">Caenorhabditis auriculariae</name>
    <dbReference type="NCBI Taxonomy" id="2777116"/>
    <lineage>
        <taxon>Eukaryota</taxon>
        <taxon>Metazoa</taxon>
        <taxon>Ecdysozoa</taxon>
        <taxon>Nematoda</taxon>
        <taxon>Chromadorea</taxon>
        <taxon>Rhabditida</taxon>
        <taxon>Rhabditina</taxon>
        <taxon>Rhabditomorpha</taxon>
        <taxon>Rhabditoidea</taxon>
        <taxon>Rhabditidae</taxon>
        <taxon>Peloderinae</taxon>
        <taxon>Caenorhabditis</taxon>
    </lineage>
</organism>
<name>A0A8S1H6C7_9PELO</name>
<dbReference type="PANTHER" id="PTHR12214:SF0">
    <property type="entry name" value="LD29489P"/>
    <property type="match status" value="1"/>
</dbReference>
<feature type="compositionally biased region" description="Polar residues" evidence="4">
    <location>
        <begin position="478"/>
        <end position="488"/>
    </location>
</feature>
<feature type="region of interest" description="Disordered" evidence="4">
    <location>
        <begin position="196"/>
        <end position="295"/>
    </location>
</feature>
<keyword evidence="7" id="KW-1185">Reference proteome</keyword>
<sequence>MFRKPKNKGAIRQRKAVDWDSNDAEEKPANDSGVVEVQVEVTTVVKKTVISLKEEEIEEDDGLSIKPQSIVSFDIDEGADSTFKVKKNKKKVEELKRMHRLEEEAAAQAAELKKYEKEQKKELDEKINMEKKAKEQKEKRVERDKYLEKYRDSSAKHIETVYDEDLDAPYDIDESDVSKKFSSAYGGIPDSRAVYEARKRRERARREGADGYIPLDDDKKIRPKGIRERLVREDENDDSDEEDPHKFYSSRDLLKGEEERRREEQNEFLAKEQGENLDENGVERAEDDEMEEWERQQIQKAVSRRMIGQLREEKHNVGRMFGQEGRANHGDILEPESMDMDIDMDVIVENFKSKHSGPENKGGSITIEDTLAKMKLRMNDREEALNARRREVLKMQQHLQENKDMIIKIESELPRLSTKFSMYQELRMYSRSLLECLNEKVAEINVLADKKRTLNKLKTERLAKRRRRDVRDQYAECSATSSGKNVNTVRHGDAAVRAAEREARRGRRRRERESVAKNATHEEGLSTDDEETNSQVIADTEANQEVDALVSTIFADALDEYAKLRIVLERMIDWLSVDTKSFQDAYVHLCIPKLSSPYVRLQLISADLLNKDTEMSRMQWYEDALLVGAENTDVEKEHPVIVGLIPAIVEKVVVPFLTDVVREEWEPLSLQQTRRLALFCQILPQLPTINDRSKTFSALMEAIRSKIMTAVDEDLFVPMFPPAAINNQATGCRTLLERQFWTAIKLIRSINTLSGIISLAARFEIIVETIVSRICIVALRIGPKNDVTCERKLRALFEEMPSEVLAMGGMTSYQQIVVTLKMLAEEQKNAGRDYYRDIRKFIEKIEH</sequence>
<evidence type="ECO:0000313" key="7">
    <source>
        <dbReference type="Proteomes" id="UP000835052"/>
    </source>
</evidence>
<evidence type="ECO:0000256" key="2">
    <source>
        <dbReference type="ARBA" id="ARBA00010801"/>
    </source>
</evidence>
<feature type="compositionally biased region" description="Basic and acidic residues" evidence="4">
    <location>
        <begin position="252"/>
        <end position="274"/>
    </location>
</feature>
<feature type="compositionally biased region" description="Basic and acidic residues" evidence="4">
    <location>
        <begin position="511"/>
        <end position="524"/>
    </location>
</feature>
<feature type="region of interest" description="Disordered" evidence="4">
    <location>
        <begin position="117"/>
        <end position="142"/>
    </location>
</feature>
<feature type="domain" description="GCF C-terminal" evidence="5">
    <location>
        <begin position="567"/>
        <end position="713"/>
    </location>
</feature>
<feature type="region of interest" description="Disordered" evidence="4">
    <location>
        <begin position="473"/>
        <end position="533"/>
    </location>
</feature>
<feature type="compositionally biased region" description="Basic and acidic residues" evidence="4">
    <location>
        <begin position="196"/>
        <end position="209"/>
    </location>
</feature>
<gene>
    <name evidence="6" type="ORF">CAUJ_LOCUS6801</name>
</gene>
<evidence type="ECO:0000259" key="5">
    <source>
        <dbReference type="Pfam" id="PF07842"/>
    </source>
</evidence>
<reference evidence="6" key="1">
    <citation type="submission" date="2020-10" db="EMBL/GenBank/DDBJ databases">
        <authorList>
            <person name="Kikuchi T."/>
        </authorList>
    </citation>
    <scope>NUCLEOTIDE SEQUENCE</scope>
    <source>
        <strain evidence="6">NKZ352</strain>
    </source>
</reference>
<evidence type="ECO:0000256" key="1">
    <source>
        <dbReference type="ARBA" id="ARBA00004123"/>
    </source>
</evidence>
<comment type="similarity">
    <text evidence="2">Belongs to the GCF family.</text>
</comment>
<dbReference type="GO" id="GO:0003677">
    <property type="term" value="F:DNA binding"/>
    <property type="evidence" value="ECO:0007669"/>
    <property type="project" value="InterPro"/>
</dbReference>